<dbReference type="InterPro" id="IPR014743">
    <property type="entry name" value="Cl-channel_core"/>
</dbReference>
<keyword evidence="4 11" id="KW-1133">Transmembrane helix</keyword>
<dbReference type="InterPro" id="IPR001807">
    <property type="entry name" value="ClC"/>
</dbReference>
<dbReference type="PANTHER" id="PTHR43427:SF6">
    <property type="entry name" value="CHLORIDE CHANNEL PROTEIN CLC-E"/>
    <property type="match status" value="1"/>
</dbReference>
<dbReference type="GO" id="GO:0005254">
    <property type="term" value="F:chloride channel activity"/>
    <property type="evidence" value="ECO:0007669"/>
    <property type="project" value="UniProtKB-KW"/>
</dbReference>
<evidence type="ECO:0000256" key="6">
    <source>
        <dbReference type="ARBA" id="ARBA00023136"/>
    </source>
</evidence>
<evidence type="ECO:0000313" key="14">
    <source>
        <dbReference type="Proteomes" id="UP001169862"/>
    </source>
</evidence>
<keyword evidence="8" id="KW-0868">Chloride</keyword>
<dbReference type="InterPro" id="IPR046342">
    <property type="entry name" value="CBS_dom_sf"/>
</dbReference>
<feature type="transmembrane region" description="Helical" evidence="11">
    <location>
        <begin position="306"/>
        <end position="326"/>
    </location>
</feature>
<sequence>MRKIRELLQNFRDRLAHYDALPQLVVLGLLSGILTGFLMVLFRLAIELPLTYWLGHPDSFESLPQSQLFWWPLTGSLILIGIYFRWPALARQTGMVNMFERLAYHQGTIPGRSLIMQFVTATTALVSGHSVGREGPAIFLGAACSSLLGQRMRLPNNSIRLLIGCGTAAAISAAFNTPLAGVIFAMEVVLLEYTLIGFTPVIVAAVAADLVMRSTLGYENAFQVPSFEIGTLAEVPWIIALGVTVGLCSAFFNRLMIKTIAFTQWPVASRFLLAGVLTGIVATFYPQVMGVGYDTISESFQGNIEFTLLFGLLIAKLILTPIILGLGIPAGLIGPTLFIGALIGSIFGEVGSWFTDASMSHIGLYAMLGMGAMMGAVLNAPLAALVALLELTGNPNIIFPGMITIVISNLTVRFLFHMPSIFISSLQAQGLDYSQEPLAQVLSRAAVASLMDREFIATEPKTLPETAQQVLALKPRWLLLQNPNEKALSVMLPKNLSEYLSREAPTEAINLLEIPAERFDIIEVSYRATLYEALKKMDELRINVVCVVSNQGDIMGMLTRSKIEYYYTHKQAL</sequence>
<dbReference type="CDD" id="cd00400">
    <property type="entry name" value="Voltage_gated_ClC"/>
    <property type="match status" value="1"/>
</dbReference>
<protein>
    <submittedName>
        <fullName evidence="13">Chloride channel protein</fullName>
    </submittedName>
</protein>
<dbReference type="Gene3D" id="1.10.3080.10">
    <property type="entry name" value="Clc chloride channel"/>
    <property type="match status" value="1"/>
</dbReference>
<organism evidence="13 14">
    <name type="scientific">Neptunomonas phycophila</name>
    <dbReference type="NCBI Taxonomy" id="1572645"/>
    <lineage>
        <taxon>Bacteria</taxon>
        <taxon>Pseudomonadati</taxon>
        <taxon>Pseudomonadota</taxon>
        <taxon>Gammaproteobacteria</taxon>
        <taxon>Oceanospirillales</taxon>
        <taxon>Oceanospirillaceae</taxon>
        <taxon>Neptunomonas</taxon>
    </lineage>
</organism>
<dbReference type="InterPro" id="IPR000644">
    <property type="entry name" value="CBS_dom"/>
</dbReference>
<feature type="transmembrane region" description="Helical" evidence="11">
    <location>
        <begin position="232"/>
        <end position="252"/>
    </location>
</feature>
<dbReference type="PROSITE" id="PS51371">
    <property type="entry name" value="CBS"/>
    <property type="match status" value="1"/>
</dbReference>
<dbReference type="Proteomes" id="UP001169862">
    <property type="component" value="Unassembled WGS sequence"/>
</dbReference>
<keyword evidence="3 11" id="KW-0812">Transmembrane</keyword>
<evidence type="ECO:0000256" key="10">
    <source>
        <dbReference type="PROSITE-ProRule" id="PRU00703"/>
    </source>
</evidence>
<dbReference type="Pfam" id="PF00654">
    <property type="entry name" value="Voltage_CLC"/>
    <property type="match status" value="1"/>
</dbReference>
<comment type="subcellular location">
    <subcellularLocation>
        <location evidence="1">Membrane</location>
        <topology evidence="1">Multi-pass membrane protein</topology>
    </subcellularLocation>
</comment>
<dbReference type="InterPro" id="IPR050368">
    <property type="entry name" value="ClC-type_chloride_channel"/>
</dbReference>
<feature type="transmembrane region" description="Helical" evidence="11">
    <location>
        <begin position="68"/>
        <end position="86"/>
    </location>
</feature>
<accession>A0AAW7XI03</accession>
<comment type="caution">
    <text evidence="13">The sequence shown here is derived from an EMBL/GenBank/DDBJ whole genome shotgun (WGS) entry which is preliminary data.</text>
</comment>
<name>A0AAW7XI03_9GAMM</name>
<feature type="transmembrane region" description="Helical" evidence="11">
    <location>
        <begin position="161"/>
        <end position="184"/>
    </location>
</feature>
<keyword evidence="9" id="KW-0407">Ion channel</keyword>
<evidence type="ECO:0000256" key="3">
    <source>
        <dbReference type="ARBA" id="ARBA00022692"/>
    </source>
</evidence>
<reference evidence="13" key="1">
    <citation type="submission" date="2023-07" db="EMBL/GenBank/DDBJ databases">
        <title>Genome content predicts the carbon catabolic preferences of heterotrophic bacteria.</title>
        <authorList>
            <person name="Gralka M."/>
        </authorList>
    </citation>
    <scope>NUCLEOTIDE SEQUENCE</scope>
    <source>
        <strain evidence="13">I2M16</strain>
    </source>
</reference>
<dbReference type="GO" id="GO:0034707">
    <property type="term" value="C:chloride channel complex"/>
    <property type="evidence" value="ECO:0007669"/>
    <property type="project" value="UniProtKB-KW"/>
</dbReference>
<dbReference type="RefSeq" id="WP_215151304.1">
    <property type="nucleotide sequence ID" value="NZ_CAXHZV010000004.1"/>
</dbReference>
<dbReference type="SUPFAM" id="SSF81340">
    <property type="entry name" value="Clc chloride channel"/>
    <property type="match status" value="1"/>
</dbReference>
<keyword evidence="5" id="KW-0406">Ion transport</keyword>
<feature type="transmembrane region" description="Helical" evidence="11">
    <location>
        <begin position="332"/>
        <end position="350"/>
    </location>
</feature>
<evidence type="ECO:0000256" key="2">
    <source>
        <dbReference type="ARBA" id="ARBA00022448"/>
    </source>
</evidence>
<keyword evidence="7" id="KW-0869">Chloride channel</keyword>
<feature type="transmembrane region" description="Helical" evidence="11">
    <location>
        <begin position="267"/>
        <end position="285"/>
    </location>
</feature>
<evidence type="ECO:0000256" key="11">
    <source>
        <dbReference type="SAM" id="Phobius"/>
    </source>
</evidence>
<evidence type="ECO:0000256" key="8">
    <source>
        <dbReference type="ARBA" id="ARBA00023214"/>
    </source>
</evidence>
<gene>
    <name evidence="13" type="ORF">Q4490_08735</name>
</gene>
<feature type="transmembrane region" description="Helical" evidence="11">
    <location>
        <begin position="397"/>
        <end position="416"/>
    </location>
</feature>
<proteinExistence type="predicted"/>
<evidence type="ECO:0000256" key="4">
    <source>
        <dbReference type="ARBA" id="ARBA00022989"/>
    </source>
</evidence>
<feature type="domain" description="CBS" evidence="12">
    <location>
        <begin position="516"/>
        <end position="573"/>
    </location>
</feature>
<keyword evidence="10" id="KW-0129">CBS domain</keyword>
<dbReference type="PANTHER" id="PTHR43427">
    <property type="entry name" value="CHLORIDE CHANNEL PROTEIN CLC-E"/>
    <property type="match status" value="1"/>
</dbReference>
<evidence type="ECO:0000256" key="9">
    <source>
        <dbReference type="ARBA" id="ARBA00023303"/>
    </source>
</evidence>
<evidence type="ECO:0000256" key="5">
    <source>
        <dbReference type="ARBA" id="ARBA00023065"/>
    </source>
</evidence>
<evidence type="ECO:0000259" key="12">
    <source>
        <dbReference type="PROSITE" id="PS51371"/>
    </source>
</evidence>
<keyword evidence="2" id="KW-0813">Transport</keyword>
<dbReference type="AlphaFoldDB" id="A0AAW7XI03"/>
<dbReference type="EMBL" id="JAUOPG010000004">
    <property type="protein sequence ID" value="MDO6453650.1"/>
    <property type="molecule type" value="Genomic_DNA"/>
</dbReference>
<feature type="transmembrane region" description="Helical" evidence="11">
    <location>
        <begin position="362"/>
        <end position="385"/>
    </location>
</feature>
<evidence type="ECO:0000256" key="1">
    <source>
        <dbReference type="ARBA" id="ARBA00004141"/>
    </source>
</evidence>
<keyword evidence="6 11" id="KW-0472">Membrane</keyword>
<dbReference type="PRINTS" id="PR00762">
    <property type="entry name" value="CLCHANNEL"/>
</dbReference>
<evidence type="ECO:0000256" key="7">
    <source>
        <dbReference type="ARBA" id="ARBA00023173"/>
    </source>
</evidence>
<dbReference type="SUPFAM" id="SSF54631">
    <property type="entry name" value="CBS-domain pair"/>
    <property type="match status" value="1"/>
</dbReference>
<feature type="transmembrane region" description="Helical" evidence="11">
    <location>
        <begin position="21"/>
        <end position="46"/>
    </location>
</feature>
<dbReference type="Gene3D" id="3.10.580.10">
    <property type="entry name" value="CBS-domain"/>
    <property type="match status" value="1"/>
</dbReference>
<evidence type="ECO:0000313" key="13">
    <source>
        <dbReference type="EMBL" id="MDO6453650.1"/>
    </source>
</evidence>